<dbReference type="EMBL" id="CEKZ01000003">
    <property type="protein sequence ID" value="CEQ02939.1"/>
    <property type="molecule type" value="Genomic_DNA"/>
</dbReference>
<evidence type="ECO:0000313" key="2">
    <source>
        <dbReference type="Proteomes" id="UP000049127"/>
    </source>
</evidence>
<dbReference type="Proteomes" id="UP000049127">
    <property type="component" value="Unassembled WGS sequence"/>
</dbReference>
<gene>
    <name evidence="1" type="ORF">R28058_06721</name>
</gene>
<accession>A0A0C7R452</accession>
<dbReference type="OrthoDB" id="9182769at2"/>
<sequence length="81" mass="9671">MILEILSNILKDENIIIDNEEIRMIVEELIQCKGIGMPLYSTILKFLRPDIFPIIDVRSYRAVFGKKIYTYTYDKYIEYCK</sequence>
<dbReference type="AlphaFoldDB" id="A0A0C7R452"/>
<organism evidence="1 2">
    <name type="scientific">Paraclostridium sordellii</name>
    <name type="common">Clostridium sordellii</name>
    <dbReference type="NCBI Taxonomy" id="1505"/>
    <lineage>
        <taxon>Bacteria</taxon>
        <taxon>Bacillati</taxon>
        <taxon>Bacillota</taxon>
        <taxon>Clostridia</taxon>
        <taxon>Peptostreptococcales</taxon>
        <taxon>Peptostreptococcaceae</taxon>
        <taxon>Paraclostridium</taxon>
    </lineage>
</organism>
<name>A0A0C7R452_PARSO</name>
<evidence type="ECO:0000313" key="1">
    <source>
        <dbReference type="EMBL" id="CEQ02939.1"/>
    </source>
</evidence>
<proteinExistence type="predicted"/>
<reference evidence="1 2" key="1">
    <citation type="submission" date="2015-01" db="EMBL/GenBank/DDBJ databases">
        <authorList>
            <person name="Aslett A.Martin."/>
            <person name="De Silva Nishadi"/>
        </authorList>
    </citation>
    <scope>NUCLEOTIDE SEQUENCE [LARGE SCALE GENOMIC DNA]</scope>
    <source>
        <strain evidence="1 2">R28058</strain>
    </source>
</reference>
<protein>
    <submittedName>
        <fullName evidence="1">Uncharacterized protein</fullName>
    </submittedName>
</protein>
<dbReference type="RefSeq" id="WP_155550098.1">
    <property type="nucleotide sequence ID" value="NZ_CEKZ01000003.1"/>
</dbReference>